<dbReference type="InterPro" id="IPR036563">
    <property type="entry name" value="MoaE_sf"/>
</dbReference>
<protein>
    <submittedName>
        <fullName evidence="1">Molybdenum cofactor biosynthesis protein MoaE</fullName>
    </submittedName>
</protein>
<dbReference type="Pfam" id="PF02391">
    <property type="entry name" value="MoaE"/>
    <property type="match status" value="1"/>
</dbReference>
<dbReference type="PANTHER" id="PTHR23404">
    <property type="entry name" value="MOLYBDOPTERIN SYNTHASE RELATED"/>
    <property type="match status" value="1"/>
</dbReference>
<dbReference type="Proteomes" id="UP000711047">
    <property type="component" value="Unassembled WGS sequence"/>
</dbReference>
<dbReference type="CDD" id="cd00756">
    <property type="entry name" value="MoaE"/>
    <property type="match status" value="1"/>
</dbReference>
<evidence type="ECO:0000313" key="1">
    <source>
        <dbReference type="EMBL" id="NQX45515.1"/>
    </source>
</evidence>
<keyword evidence="2" id="KW-1185">Reference proteome</keyword>
<organism evidence="1 2">
    <name type="scientific">Paenibacillus tritici</name>
    <dbReference type="NCBI Taxonomy" id="1873425"/>
    <lineage>
        <taxon>Bacteria</taxon>
        <taxon>Bacillati</taxon>
        <taxon>Bacillota</taxon>
        <taxon>Bacilli</taxon>
        <taxon>Bacillales</taxon>
        <taxon>Paenibacillaceae</taxon>
        <taxon>Paenibacillus</taxon>
    </lineage>
</organism>
<reference evidence="1 2" key="1">
    <citation type="submission" date="2020-05" db="EMBL/GenBank/DDBJ databases">
        <title>Paenibacillus glebae, sp. nov., Paenibacillus humi sp. nov., Paenibacillus pedi sp. nov., Paenibacillus terrestris sp. nov. and Paenibacillus terricola sp. nov., isolated from a forest top soil sample.</title>
        <authorList>
            <person name="Qi S."/>
            <person name="Carlier A."/>
            <person name="Cnockaert M."/>
            <person name="Vandamme P."/>
        </authorList>
    </citation>
    <scope>NUCLEOTIDE SEQUENCE [LARGE SCALE GENOMIC DNA]</scope>
    <source>
        <strain evidence="1 2">LMG 29502</strain>
    </source>
</reference>
<accession>A0ABX2DM23</accession>
<sequence>MDSSLFEITDQAIIPAEVSDKVLRREAGAITLFIGTVREFTQGKRTLYLEYEAYPSMAVAQLKRIGQEVLERWPDTKLAVTHRVGRLEITDIAVVIAVSSPHRKAAYEANEYVIERIKQIVPIWKKEMGEDGQAWIGDQLGQTVYPQGRPLLPNVPAEDGK</sequence>
<dbReference type="Gene3D" id="3.90.1170.40">
    <property type="entry name" value="Molybdopterin biosynthesis MoaE subunit"/>
    <property type="match status" value="1"/>
</dbReference>
<evidence type="ECO:0000313" key="2">
    <source>
        <dbReference type="Proteomes" id="UP000711047"/>
    </source>
</evidence>
<dbReference type="EMBL" id="JABMKX010000004">
    <property type="protein sequence ID" value="NQX45515.1"/>
    <property type="molecule type" value="Genomic_DNA"/>
</dbReference>
<dbReference type="InterPro" id="IPR003448">
    <property type="entry name" value="Mopterin_biosynth_MoaE"/>
</dbReference>
<comment type="caution">
    <text evidence="1">The sequence shown here is derived from an EMBL/GenBank/DDBJ whole genome shotgun (WGS) entry which is preliminary data.</text>
</comment>
<gene>
    <name evidence="1" type="ORF">HQN87_09250</name>
</gene>
<dbReference type="RefSeq" id="WP_173131040.1">
    <property type="nucleotide sequence ID" value="NZ_JABMKX010000004.1"/>
</dbReference>
<name>A0ABX2DM23_9BACL</name>
<dbReference type="SUPFAM" id="SSF54690">
    <property type="entry name" value="Molybdopterin synthase subunit MoaE"/>
    <property type="match status" value="1"/>
</dbReference>
<proteinExistence type="predicted"/>